<accession>A0A0C3EBC1</accession>
<keyword evidence="3" id="KW-1185">Reference proteome</keyword>
<sequence length="147" mass="16993">MLFLLLLRVCCGSVLAKLLLPLPPWICHGSKYRHRLAWGRALLRGVEKGFAMLEAALDRDSTGFLQGGIHGTVKYYAGHRSQTEWQSKHGWRRWHITKVARAPAERSIGRQTSEGVPYLRPEERVRRHGPNGLFERGRGYRWPYYLV</sequence>
<evidence type="ECO:0000313" key="3">
    <source>
        <dbReference type="Proteomes" id="UP000053989"/>
    </source>
</evidence>
<evidence type="ECO:0000313" key="2">
    <source>
        <dbReference type="EMBL" id="KIM65261.1"/>
    </source>
</evidence>
<dbReference type="InParanoid" id="A0A0C3EBC1"/>
<dbReference type="Proteomes" id="UP000053989">
    <property type="component" value="Unassembled WGS sequence"/>
</dbReference>
<name>A0A0C3EBC1_9AGAM</name>
<dbReference type="EMBL" id="KN822023">
    <property type="protein sequence ID" value="KIM65261.1"/>
    <property type="molecule type" value="Genomic_DNA"/>
</dbReference>
<dbReference type="HOGENOM" id="CLU_1769208_0_0_1"/>
<reference evidence="2 3" key="1">
    <citation type="submission" date="2014-04" db="EMBL/GenBank/DDBJ databases">
        <authorList>
            <consortium name="DOE Joint Genome Institute"/>
            <person name="Kuo A."/>
            <person name="Kohler A."/>
            <person name="Nagy L.G."/>
            <person name="Floudas D."/>
            <person name="Copeland A."/>
            <person name="Barry K.W."/>
            <person name="Cichocki N."/>
            <person name="Veneault-Fourrey C."/>
            <person name="LaButti K."/>
            <person name="Lindquist E.A."/>
            <person name="Lipzen A."/>
            <person name="Lundell T."/>
            <person name="Morin E."/>
            <person name="Murat C."/>
            <person name="Sun H."/>
            <person name="Tunlid A."/>
            <person name="Henrissat B."/>
            <person name="Grigoriev I.V."/>
            <person name="Hibbett D.S."/>
            <person name="Martin F."/>
            <person name="Nordberg H.P."/>
            <person name="Cantor M.N."/>
            <person name="Hua S.X."/>
        </authorList>
    </citation>
    <scope>NUCLEOTIDE SEQUENCE [LARGE SCALE GENOMIC DNA]</scope>
    <source>
        <strain evidence="2 3">Foug A</strain>
    </source>
</reference>
<proteinExistence type="predicted"/>
<dbReference type="AlphaFoldDB" id="A0A0C3EBC1"/>
<evidence type="ECO:0008006" key="4">
    <source>
        <dbReference type="Google" id="ProtNLM"/>
    </source>
</evidence>
<gene>
    <name evidence="2" type="ORF">SCLCIDRAFT_537425</name>
</gene>
<reference evidence="3" key="2">
    <citation type="submission" date="2015-01" db="EMBL/GenBank/DDBJ databases">
        <title>Evolutionary Origins and Diversification of the Mycorrhizal Mutualists.</title>
        <authorList>
            <consortium name="DOE Joint Genome Institute"/>
            <consortium name="Mycorrhizal Genomics Consortium"/>
            <person name="Kohler A."/>
            <person name="Kuo A."/>
            <person name="Nagy L.G."/>
            <person name="Floudas D."/>
            <person name="Copeland A."/>
            <person name="Barry K.W."/>
            <person name="Cichocki N."/>
            <person name="Veneault-Fourrey C."/>
            <person name="LaButti K."/>
            <person name="Lindquist E.A."/>
            <person name="Lipzen A."/>
            <person name="Lundell T."/>
            <person name="Morin E."/>
            <person name="Murat C."/>
            <person name="Riley R."/>
            <person name="Ohm R."/>
            <person name="Sun H."/>
            <person name="Tunlid A."/>
            <person name="Henrissat B."/>
            <person name="Grigoriev I.V."/>
            <person name="Hibbett D.S."/>
            <person name="Martin F."/>
        </authorList>
    </citation>
    <scope>NUCLEOTIDE SEQUENCE [LARGE SCALE GENOMIC DNA]</scope>
    <source>
        <strain evidence="3">Foug A</strain>
    </source>
</reference>
<evidence type="ECO:0000256" key="1">
    <source>
        <dbReference type="SAM" id="SignalP"/>
    </source>
</evidence>
<organism evidence="2 3">
    <name type="scientific">Scleroderma citrinum Foug A</name>
    <dbReference type="NCBI Taxonomy" id="1036808"/>
    <lineage>
        <taxon>Eukaryota</taxon>
        <taxon>Fungi</taxon>
        <taxon>Dikarya</taxon>
        <taxon>Basidiomycota</taxon>
        <taxon>Agaricomycotina</taxon>
        <taxon>Agaricomycetes</taxon>
        <taxon>Agaricomycetidae</taxon>
        <taxon>Boletales</taxon>
        <taxon>Sclerodermatineae</taxon>
        <taxon>Sclerodermataceae</taxon>
        <taxon>Scleroderma</taxon>
    </lineage>
</organism>
<keyword evidence="1" id="KW-0732">Signal</keyword>
<feature type="chain" id="PRO_5002163765" description="Secreted protein" evidence="1">
    <location>
        <begin position="17"/>
        <end position="147"/>
    </location>
</feature>
<feature type="signal peptide" evidence="1">
    <location>
        <begin position="1"/>
        <end position="16"/>
    </location>
</feature>
<protein>
    <recommendedName>
        <fullName evidence="4">Secreted protein</fullName>
    </recommendedName>
</protein>